<gene>
    <name evidence="2" type="ORF">S01H1_79435</name>
</gene>
<organism evidence="2">
    <name type="scientific">marine sediment metagenome</name>
    <dbReference type="NCBI Taxonomy" id="412755"/>
    <lineage>
        <taxon>unclassified sequences</taxon>
        <taxon>metagenomes</taxon>
        <taxon>ecological metagenomes</taxon>
    </lineage>
</organism>
<dbReference type="EMBL" id="BARS01053547">
    <property type="protein sequence ID" value="GAG52275.1"/>
    <property type="molecule type" value="Genomic_DNA"/>
</dbReference>
<sequence>GKTQRAKERYEAKLTGRRRDEAEDEAKRTARQEQGRKSSQIKELFKQAEDMFVSERYDEAESAVRSILSVDPDNGEAKIMLDTVDRARSRLAFLELSEKRAREYREHWKQTQEATRIQGETETIVYPDDWKDLTFRRERLLDELQPEASAVDQAVRDKLRRPVTFGFTDSPLEDVVDFMRQVGDLNIVVDTRVLAAAGAGGYRVTLSLTEVPMEDALDFILDLVDL</sequence>
<name>X0Y8Z8_9ZZZZ</name>
<dbReference type="AlphaFoldDB" id="X0Y8Z8"/>
<accession>X0Y8Z8</accession>
<evidence type="ECO:0000313" key="2">
    <source>
        <dbReference type="EMBL" id="GAG52275.1"/>
    </source>
</evidence>
<reference evidence="2" key="1">
    <citation type="journal article" date="2014" name="Front. Microbiol.">
        <title>High frequency of phylogenetically diverse reductive dehalogenase-homologous genes in deep subseafloor sedimentary metagenomes.</title>
        <authorList>
            <person name="Kawai M."/>
            <person name="Futagami T."/>
            <person name="Toyoda A."/>
            <person name="Takaki Y."/>
            <person name="Nishi S."/>
            <person name="Hori S."/>
            <person name="Arai W."/>
            <person name="Tsubouchi T."/>
            <person name="Morono Y."/>
            <person name="Uchiyama I."/>
            <person name="Ito T."/>
            <person name="Fujiyama A."/>
            <person name="Inagaki F."/>
            <person name="Takami H."/>
        </authorList>
    </citation>
    <scope>NUCLEOTIDE SEQUENCE</scope>
    <source>
        <strain evidence="2">Expedition CK06-06</strain>
    </source>
</reference>
<protein>
    <submittedName>
        <fullName evidence="2">Uncharacterized protein</fullName>
    </submittedName>
</protein>
<evidence type="ECO:0000256" key="1">
    <source>
        <dbReference type="SAM" id="MobiDB-lite"/>
    </source>
</evidence>
<proteinExistence type="predicted"/>
<feature type="compositionally biased region" description="Basic and acidic residues" evidence="1">
    <location>
        <begin position="1"/>
        <end position="36"/>
    </location>
</feature>
<feature type="region of interest" description="Disordered" evidence="1">
    <location>
        <begin position="1"/>
        <end position="41"/>
    </location>
</feature>
<feature type="non-terminal residue" evidence="2">
    <location>
        <position position="226"/>
    </location>
</feature>
<comment type="caution">
    <text evidence="2">The sequence shown here is derived from an EMBL/GenBank/DDBJ whole genome shotgun (WGS) entry which is preliminary data.</text>
</comment>
<feature type="non-terminal residue" evidence="2">
    <location>
        <position position="1"/>
    </location>
</feature>